<gene>
    <name evidence="1" type="ORF">ISG29_17680</name>
</gene>
<reference evidence="1" key="1">
    <citation type="submission" date="2020-11" db="EMBL/GenBank/DDBJ databases">
        <title>Nocardioides sp. CBS4Y-1, whole genome shotgun sequence.</title>
        <authorList>
            <person name="Tuo L."/>
        </authorList>
    </citation>
    <scope>NUCLEOTIDE SEQUENCE</scope>
    <source>
        <strain evidence="1">CBS4Y-1</strain>
    </source>
</reference>
<keyword evidence="2" id="KW-1185">Reference proteome</keyword>
<sequence>MLDEAPGVRNLRADFRLSFLQHIDRQRVSHVGIDEFLLVSFELGQATSLVGNEATT</sequence>
<dbReference type="RefSeq" id="WP_194504779.1">
    <property type="nucleotide sequence ID" value="NZ_JADIVZ010000012.1"/>
</dbReference>
<dbReference type="AlphaFoldDB" id="A0A930Y7K4"/>
<organism evidence="1 2">
    <name type="scientific">Nocardioides acrostichi</name>
    <dbReference type="NCBI Taxonomy" id="2784339"/>
    <lineage>
        <taxon>Bacteria</taxon>
        <taxon>Bacillati</taxon>
        <taxon>Actinomycetota</taxon>
        <taxon>Actinomycetes</taxon>
        <taxon>Propionibacteriales</taxon>
        <taxon>Nocardioidaceae</taxon>
        <taxon>Nocardioides</taxon>
    </lineage>
</organism>
<name>A0A930Y7K4_9ACTN</name>
<protein>
    <submittedName>
        <fullName evidence="1">Uncharacterized protein</fullName>
    </submittedName>
</protein>
<dbReference type="EMBL" id="JADIVZ010000012">
    <property type="protein sequence ID" value="MBF4163520.1"/>
    <property type="molecule type" value="Genomic_DNA"/>
</dbReference>
<proteinExistence type="predicted"/>
<accession>A0A930Y7K4</accession>
<comment type="caution">
    <text evidence="1">The sequence shown here is derived from an EMBL/GenBank/DDBJ whole genome shotgun (WGS) entry which is preliminary data.</text>
</comment>
<evidence type="ECO:0000313" key="1">
    <source>
        <dbReference type="EMBL" id="MBF4163520.1"/>
    </source>
</evidence>
<dbReference type="Proteomes" id="UP000656804">
    <property type="component" value="Unassembled WGS sequence"/>
</dbReference>
<evidence type="ECO:0000313" key="2">
    <source>
        <dbReference type="Proteomes" id="UP000656804"/>
    </source>
</evidence>